<accession>A0A1M5K599</accession>
<keyword evidence="2" id="KW-0238">DNA-binding</keyword>
<dbReference type="InterPro" id="IPR018060">
    <property type="entry name" value="HTH_AraC"/>
</dbReference>
<dbReference type="Proteomes" id="UP000184212">
    <property type="component" value="Unassembled WGS sequence"/>
</dbReference>
<evidence type="ECO:0000256" key="2">
    <source>
        <dbReference type="ARBA" id="ARBA00023125"/>
    </source>
</evidence>
<dbReference type="SUPFAM" id="SSF51215">
    <property type="entry name" value="Regulatory protein AraC"/>
    <property type="match status" value="1"/>
</dbReference>
<evidence type="ECO:0000256" key="3">
    <source>
        <dbReference type="ARBA" id="ARBA00023163"/>
    </source>
</evidence>
<dbReference type="STRING" id="947013.SAMN04488109_0453"/>
<dbReference type="RefSeq" id="WP_073130681.1">
    <property type="nucleotide sequence ID" value="NZ_FQWQ01000001.1"/>
</dbReference>
<dbReference type="OrthoDB" id="792101at2"/>
<dbReference type="InterPro" id="IPR020449">
    <property type="entry name" value="Tscrpt_reg_AraC-type_HTH"/>
</dbReference>
<keyword evidence="3" id="KW-0804">Transcription</keyword>
<dbReference type="EMBL" id="FQWQ01000001">
    <property type="protein sequence ID" value="SHG47966.1"/>
    <property type="molecule type" value="Genomic_DNA"/>
</dbReference>
<dbReference type="Gene3D" id="1.10.10.60">
    <property type="entry name" value="Homeodomain-like"/>
    <property type="match status" value="1"/>
</dbReference>
<protein>
    <submittedName>
        <fullName evidence="5">Helix-turn-helix domain-containing protein</fullName>
    </submittedName>
</protein>
<feature type="domain" description="HTH araC/xylS-type" evidence="4">
    <location>
        <begin position="198"/>
        <end position="275"/>
    </location>
</feature>
<gene>
    <name evidence="5" type="ORF">SAMN04488109_0453</name>
</gene>
<evidence type="ECO:0000313" key="5">
    <source>
        <dbReference type="EMBL" id="SHG47966.1"/>
    </source>
</evidence>
<dbReference type="InterPro" id="IPR037923">
    <property type="entry name" value="HTH-like"/>
</dbReference>
<reference evidence="5 6" key="1">
    <citation type="submission" date="2016-11" db="EMBL/GenBank/DDBJ databases">
        <authorList>
            <person name="Jaros S."/>
            <person name="Januszkiewicz K."/>
            <person name="Wedrychowicz H."/>
        </authorList>
    </citation>
    <scope>NUCLEOTIDE SEQUENCE [LARGE SCALE GENOMIC DNA]</scope>
    <source>
        <strain evidence="5 6">DSM 24574</strain>
    </source>
</reference>
<organism evidence="5 6">
    <name type="scientific">Chryseolinea serpens</name>
    <dbReference type="NCBI Taxonomy" id="947013"/>
    <lineage>
        <taxon>Bacteria</taxon>
        <taxon>Pseudomonadati</taxon>
        <taxon>Bacteroidota</taxon>
        <taxon>Cytophagia</taxon>
        <taxon>Cytophagales</taxon>
        <taxon>Fulvivirgaceae</taxon>
        <taxon>Chryseolinea</taxon>
    </lineage>
</organism>
<dbReference type="SUPFAM" id="SSF46689">
    <property type="entry name" value="Homeodomain-like"/>
    <property type="match status" value="1"/>
</dbReference>
<dbReference type="PANTHER" id="PTHR43280">
    <property type="entry name" value="ARAC-FAMILY TRANSCRIPTIONAL REGULATOR"/>
    <property type="match status" value="1"/>
</dbReference>
<dbReference type="GO" id="GO:0043565">
    <property type="term" value="F:sequence-specific DNA binding"/>
    <property type="evidence" value="ECO:0007669"/>
    <property type="project" value="InterPro"/>
</dbReference>
<dbReference type="PROSITE" id="PS01124">
    <property type="entry name" value="HTH_ARAC_FAMILY_2"/>
    <property type="match status" value="1"/>
</dbReference>
<evidence type="ECO:0000259" key="4">
    <source>
        <dbReference type="PROSITE" id="PS01124"/>
    </source>
</evidence>
<evidence type="ECO:0000313" key="6">
    <source>
        <dbReference type="Proteomes" id="UP000184212"/>
    </source>
</evidence>
<dbReference type="Pfam" id="PF12833">
    <property type="entry name" value="HTH_18"/>
    <property type="match status" value="1"/>
</dbReference>
<dbReference type="PANTHER" id="PTHR43280:SF32">
    <property type="entry name" value="TRANSCRIPTIONAL REGULATORY PROTEIN"/>
    <property type="match status" value="1"/>
</dbReference>
<keyword evidence="1" id="KW-0805">Transcription regulation</keyword>
<dbReference type="AlphaFoldDB" id="A0A1M5K599"/>
<name>A0A1M5K599_9BACT</name>
<dbReference type="InterPro" id="IPR009057">
    <property type="entry name" value="Homeodomain-like_sf"/>
</dbReference>
<keyword evidence="6" id="KW-1185">Reference proteome</keyword>
<dbReference type="PRINTS" id="PR00032">
    <property type="entry name" value="HTHARAC"/>
</dbReference>
<dbReference type="SMART" id="SM00342">
    <property type="entry name" value="HTH_ARAC"/>
    <property type="match status" value="1"/>
</dbReference>
<evidence type="ECO:0000256" key="1">
    <source>
        <dbReference type="ARBA" id="ARBA00023015"/>
    </source>
</evidence>
<proteinExistence type="predicted"/>
<dbReference type="GO" id="GO:0003700">
    <property type="term" value="F:DNA-binding transcription factor activity"/>
    <property type="evidence" value="ECO:0007669"/>
    <property type="project" value="InterPro"/>
</dbReference>
<sequence length="275" mass="31881">MSTFTLGQDTFRIYKINSKKHESVSYKRRDYFKISLLTAGTGMMYFSGTPVWVEKATLTFFNPLLAYSWEPTSKTHSGYTVLFTADFLPGPLRRPPLFSPDLIPVYTLDKAAVKDLVFIFEKMIAIDESDYAQKNELLAHYIQLIVHEGLRLQKVPKPMLQNNAAERITRQFFDLLWKQFPVRSPEEVIQLKNPSHYADALNVHINHLNQSIHTISGKNTTWHIQQKLTGEAKMLLMQTDWPVADIAYSLGFEYPSYFNRFFKKQTGLTPLSFRK</sequence>